<accession>A0A6P8RGV5</accession>
<evidence type="ECO:0000256" key="1">
    <source>
        <dbReference type="ARBA" id="ARBA00004479"/>
    </source>
</evidence>
<dbReference type="PRINTS" id="PR01537">
    <property type="entry name" value="INTRLKN1R1F"/>
</dbReference>
<feature type="transmembrane region" description="Helical" evidence="13">
    <location>
        <begin position="193"/>
        <end position="214"/>
    </location>
</feature>
<keyword evidence="16" id="KW-1185">Reference proteome</keyword>
<evidence type="ECO:0000256" key="13">
    <source>
        <dbReference type="SAM" id="Phobius"/>
    </source>
</evidence>
<evidence type="ECO:0000256" key="5">
    <source>
        <dbReference type="ARBA" id="ARBA00022737"/>
    </source>
</evidence>
<keyword evidence="8 13" id="KW-0472">Membrane</keyword>
<keyword evidence="10" id="KW-0675">Receptor</keyword>
<dbReference type="AlphaFoldDB" id="A0A6P8RGV5"/>
<evidence type="ECO:0000256" key="11">
    <source>
        <dbReference type="ARBA" id="ARBA00023180"/>
    </source>
</evidence>
<dbReference type="FunFam" id="3.40.50.10140:FF:000002">
    <property type="entry name" value="Interleukin 1 receptor accessory protein"/>
    <property type="match status" value="1"/>
</dbReference>
<organism evidence="16 17">
    <name type="scientific">Geotrypetes seraphini</name>
    <name type="common">Gaboon caecilian</name>
    <name type="synonym">Caecilia seraphini</name>
    <dbReference type="NCBI Taxonomy" id="260995"/>
    <lineage>
        <taxon>Eukaryota</taxon>
        <taxon>Metazoa</taxon>
        <taxon>Chordata</taxon>
        <taxon>Craniata</taxon>
        <taxon>Vertebrata</taxon>
        <taxon>Euteleostomi</taxon>
        <taxon>Amphibia</taxon>
        <taxon>Gymnophiona</taxon>
        <taxon>Geotrypetes</taxon>
    </lineage>
</organism>
<evidence type="ECO:0000256" key="3">
    <source>
        <dbReference type="ARBA" id="ARBA00022692"/>
    </source>
</evidence>
<dbReference type="PROSITE" id="PS50835">
    <property type="entry name" value="IG_LIKE"/>
    <property type="match status" value="1"/>
</dbReference>
<evidence type="ECO:0000256" key="9">
    <source>
        <dbReference type="ARBA" id="ARBA00023157"/>
    </source>
</evidence>
<keyword evidence="4" id="KW-0732">Signal</keyword>
<evidence type="ECO:0000256" key="6">
    <source>
        <dbReference type="ARBA" id="ARBA00022801"/>
    </source>
</evidence>
<evidence type="ECO:0000256" key="12">
    <source>
        <dbReference type="ARBA" id="ARBA00023319"/>
    </source>
</evidence>
<dbReference type="SUPFAM" id="SSF52200">
    <property type="entry name" value="Toll/Interleukin receptor TIR domain"/>
    <property type="match status" value="1"/>
</dbReference>
<feature type="domain" description="TIR" evidence="14">
    <location>
        <begin position="235"/>
        <end position="390"/>
    </location>
</feature>
<dbReference type="KEGG" id="gsh:117362060"/>
<dbReference type="InterPro" id="IPR007110">
    <property type="entry name" value="Ig-like_dom"/>
</dbReference>
<dbReference type="InterPro" id="IPR013783">
    <property type="entry name" value="Ig-like_fold"/>
</dbReference>
<dbReference type="PANTHER" id="PTHR11890">
    <property type="entry name" value="INTERLEUKIN-1 RECEPTOR FAMILY MEMBER"/>
    <property type="match status" value="1"/>
</dbReference>
<keyword evidence="7 13" id="KW-1133">Transmembrane helix</keyword>
<comment type="similarity">
    <text evidence="2">Belongs to the interleukin-1 receptor family.</text>
</comment>
<dbReference type="OrthoDB" id="6132459at2759"/>
<dbReference type="InterPro" id="IPR000157">
    <property type="entry name" value="TIR_dom"/>
</dbReference>
<evidence type="ECO:0000313" key="16">
    <source>
        <dbReference type="Proteomes" id="UP000515159"/>
    </source>
</evidence>
<keyword evidence="6" id="KW-0378">Hydrolase</keyword>
<dbReference type="Gene3D" id="3.40.50.10140">
    <property type="entry name" value="Toll/interleukin-1 receptor homology (TIR) domain"/>
    <property type="match status" value="1"/>
</dbReference>
<dbReference type="GO" id="GO:0007165">
    <property type="term" value="P:signal transduction"/>
    <property type="evidence" value="ECO:0007669"/>
    <property type="project" value="InterPro"/>
</dbReference>
<evidence type="ECO:0000256" key="4">
    <source>
        <dbReference type="ARBA" id="ARBA00022729"/>
    </source>
</evidence>
<dbReference type="InterPro" id="IPR015621">
    <property type="entry name" value="IL-1_rcpt_fam"/>
</dbReference>
<protein>
    <submittedName>
        <fullName evidence="17">Interleukin-1 receptor-like 2 isoform X1</fullName>
    </submittedName>
</protein>
<proteinExistence type="inferred from homology"/>
<keyword evidence="3 13" id="KW-0812">Transmembrane</keyword>
<dbReference type="InterPro" id="IPR035897">
    <property type="entry name" value="Toll_tir_struct_dom_sf"/>
</dbReference>
<evidence type="ECO:0000256" key="7">
    <source>
        <dbReference type="ARBA" id="ARBA00022989"/>
    </source>
</evidence>
<feature type="transmembrane region" description="Helical" evidence="13">
    <location>
        <begin position="46"/>
        <end position="64"/>
    </location>
</feature>
<dbReference type="GeneID" id="117362060"/>
<keyword evidence="11" id="KW-0325">Glycoprotein</keyword>
<reference evidence="17" key="1">
    <citation type="submission" date="2025-08" db="UniProtKB">
        <authorList>
            <consortium name="RefSeq"/>
        </authorList>
    </citation>
    <scope>IDENTIFICATION</scope>
</reference>
<evidence type="ECO:0000256" key="8">
    <source>
        <dbReference type="ARBA" id="ARBA00023136"/>
    </source>
</evidence>
<evidence type="ECO:0000313" key="17">
    <source>
        <dbReference type="RefSeq" id="XP_033803688.1"/>
    </source>
</evidence>
<keyword evidence="12" id="KW-0393">Immunoglobulin domain</keyword>
<dbReference type="GO" id="GO:0016787">
    <property type="term" value="F:hydrolase activity"/>
    <property type="evidence" value="ECO:0007669"/>
    <property type="project" value="UniProtKB-KW"/>
</dbReference>
<comment type="subcellular location">
    <subcellularLocation>
        <location evidence="1">Membrane</location>
        <topology evidence="1">Single-pass type I membrane protein</topology>
    </subcellularLocation>
</comment>
<dbReference type="InParanoid" id="A0A6P8RGV5"/>
<keyword evidence="9" id="KW-1015">Disulfide bond</keyword>
<dbReference type="PROSITE" id="PS50104">
    <property type="entry name" value="TIR"/>
    <property type="match status" value="1"/>
</dbReference>
<evidence type="ECO:0000259" key="14">
    <source>
        <dbReference type="PROSITE" id="PS50104"/>
    </source>
</evidence>
<dbReference type="Gene3D" id="2.60.40.10">
    <property type="entry name" value="Immunoglobulins"/>
    <property type="match status" value="1"/>
</dbReference>
<sequence length="407" mass="46762">MDRTSASPLPQKKLMYLLGTFGKPNTSPELKHVESPLLSKKMDKQSWLLLRWICFYLYVPLNIANCRIMKAPKIIYPQNNTFLEVEQASKQDITCKAFIGYNVSFEDAKVIPIYWLINQEFADNYLDVEEVSPMVSSRGEAIYLESVLIINKVIKAFYNASFTCAVTSASGRDVSFFYLIRPKHPGMPAWQHAVLVTTVLICLSLLTICIYNFLKIDIILFYLESCNRKTKKDGKIYDAYVIYPKSKSPESNCIVHTFAMEMMPAVLEKKCGYSLFILGRDELPGEAVADVVEDFLQKSRTLIIILSSISCEDGQEQTLYEQHIGLYNALIRNKMKVILIELEEIIDFAAMPESLKYIKHKQGAIRWKGGFTVRARSPNTKFWKNVRYQMSRYCFQETHKYDLGPAV</sequence>
<gene>
    <name evidence="17" type="primary">LOC117362060</name>
</gene>
<dbReference type="PANTHER" id="PTHR11890:SF26">
    <property type="entry name" value="INTERLEUKIN-1 RECEPTOR TYPE 1"/>
    <property type="match status" value="1"/>
</dbReference>
<dbReference type="SMART" id="SM00255">
    <property type="entry name" value="TIR"/>
    <property type="match status" value="1"/>
</dbReference>
<feature type="domain" description="Ig-like" evidence="15">
    <location>
        <begin position="72"/>
        <end position="175"/>
    </location>
</feature>
<evidence type="ECO:0000256" key="2">
    <source>
        <dbReference type="ARBA" id="ARBA00009752"/>
    </source>
</evidence>
<name>A0A6P8RGV5_GEOSA</name>
<dbReference type="Pfam" id="PF01582">
    <property type="entry name" value="TIR"/>
    <property type="match status" value="1"/>
</dbReference>
<dbReference type="RefSeq" id="XP_033803688.1">
    <property type="nucleotide sequence ID" value="XM_033947797.1"/>
</dbReference>
<dbReference type="GO" id="GO:0016020">
    <property type="term" value="C:membrane"/>
    <property type="evidence" value="ECO:0007669"/>
    <property type="project" value="UniProtKB-SubCell"/>
</dbReference>
<evidence type="ECO:0000256" key="10">
    <source>
        <dbReference type="ARBA" id="ARBA00023170"/>
    </source>
</evidence>
<evidence type="ECO:0000259" key="15">
    <source>
        <dbReference type="PROSITE" id="PS50835"/>
    </source>
</evidence>
<keyword evidence="5" id="KW-0677">Repeat</keyword>
<dbReference type="Proteomes" id="UP000515159">
    <property type="component" value="Chromosome 6"/>
</dbReference>